<evidence type="ECO:0007829" key="3">
    <source>
        <dbReference type="PeptideAtlas" id="A0A8V0Y4Q7"/>
    </source>
</evidence>
<name>A0A8V0Y4Q7_CHICK</name>
<dbReference type="OrthoDB" id="9343693at2759"/>
<keyword evidence="2" id="KW-1185">Reference proteome</keyword>
<dbReference type="Proteomes" id="UP000000539">
    <property type="component" value="Chromosome 3"/>
</dbReference>
<reference evidence="1" key="2">
    <citation type="submission" date="2025-08" db="UniProtKB">
        <authorList>
            <consortium name="Ensembl"/>
        </authorList>
    </citation>
    <scope>IDENTIFICATION</scope>
    <source>
        <strain evidence="1">broiler</strain>
    </source>
</reference>
<dbReference type="GeneTree" id="ENSGT00530000069149"/>
<protein>
    <submittedName>
        <fullName evidence="1">Avian beta-defensin 11</fullName>
    </submittedName>
</protein>
<reference evidence="1" key="3">
    <citation type="submission" date="2025-09" db="UniProtKB">
        <authorList>
            <consortium name="Ensembl"/>
        </authorList>
    </citation>
    <scope>IDENTIFICATION</scope>
    <source>
        <strain evidence="1">broiler</strain>
    </source>
</reference>
<proteinExistence type="evidence at protein level"/>
<evidence type="ECO:0000313" key="1">
    <source>
        <dbReference type="Ensembl" id="ENSGALP00010015612.1"/>
    </source>
</evidence>
<sequence length="136" mass="14999">MVRRYGYLSAGFCDPLSLFGLSRVQRSSCTRCSVACLPHTLLPKSPGQPGLFPKLYKNKSAPCSPVAGLQLRSSTMKLFSCLMALLLFLLQAVPDTTSDFHTCQDKGGHCVSPKIRCLEEQLGLCPLKRWTCCKEI</sequence>
<keyword evidence="3" id="KW-1267">Proteomics identification</keyword>
<reference evidence="1" key="1">
    <citation type="submission" date="2020-11" db="EMBL/GenBank/DDBJ databases">
        <title>Gallus gallus (Chicken) genome, bGalGal1, GRCg7b, maternal haplotype autosomes + Z &amp; W.</title>
        <authorList>
            <person name="Warren W."/>
            <person name="Formenti G."/>
            <person name="Fedrigo O."/>
            <person name="Haase B."/>
            <person name="Mountcastle J."/>
            <person name="Balacco J."/>
            <person name="Tracey A."/>
            <person name="Schneider V."/>
            <person name="Okimoto R."/>
            <person name="Cheng H."/>
            <person name="Hawken R."/>
            <person name="Howe K."/>
            <person name="Jarvis E.D."/>
        </authorList>
    </citation>
    <scope>NUCLEOTIDE SEQUENCE [LARGE SCALE GENOMIC DNA]</scope>
    <source>
        <strain evidence="1">Broiler</strain>
    </source>
</reference>
<evidence type="ECO:0000313" key="2">
    <source>
        <dbReference type="Proteomes" id="UP000000539"/>
    </source>
</evidence>
<accession>A0A8V0Y4Q7</accession>
<dbReference type="Ensembl" id="ENSGALT00010027358.1">
    <property type="protein sequence ID" value="ENSGALP00010015612.1"/>
    <property type="gene ID" value="ENSGALG00010011435.1"/>
</dbReference>
<dbReference type="CDD" id="cd21906">
    <property type="entry name" value="BDD2_Gal11"/>
    <property type="match status" value="1"/>
</dbReference>
<organism evidence="1 2">
    <name type="scientific">Gallus gallus</name>
    <name type="common">Chicken</name>
    <dbReference type="NCBI Taxonomy" id="9031"/>
    <lineage>
        <taxon>Eukaryota</taxon>
        <taxon>Metazoa</taxon>
        <taxon>Chordata</taxon>
        <taxon>Craniata</taxon>
        <taxon>Vertebrata</taxon>
        <taxon>Euteleostomi</taxon>
        <taxon>Archelosauria</taxon>
        <taxon>Archosauria</taxon>
        <taxon>Dinosauria</taxon>
        <taxon>Saurischia</taxon>
        <taxon>Theropoda</taxon>
        <taxon>Coelurosauria</taxon>
        <taxon>Aves</taxon>
        <taxon>Neognathae</taxon>
        <taxon>Galloanserae</taxon>
        <taxon>Galliformes</taxon>
        <taxon>Phasianidae</taxon>
        <taxon>Phasianinae</taxon>
        <taxon>Gallus</taxon>
    </lineage>
</organism>
<gene>
    <name evidence="1" type="primary">AvBD11</name>
</gene>
<dbReference type="AlphaFoldDB" id="A0A8V0Y4Q7"/>